<name>A0A1S7FS78_9LIST</name>
<feature type="domain" description="Internalin J immunoglobulin-like" evidence="6">
    <location>
        <begin position="328"/>
        <end position="400"/>
    </location>
</feature>
<keyword evidence="3" id="KW-0677">Repeat</keyword>
<dbReference type="Pfam" id="PF09479">
    <property type="entry name" value="Flg_new"/>
    <property type="match status" value="3"/>
</dbReference>
<dbReference type="InterPro" id="IPR042229">
    <property type="entry name" value="Listeria/Bacterioides_rpt_sf"/>
</dbReference>
<dbReference type="InterPro" id="IPR013378">
    <property type="entry name" value="InlB-like_B-rpt"/>
</dbReference>
<keyword evidence="2" id="KW-0433">Leucine-rich repeat</keyword>
<dbReference type="InterPro" id="IPR014756">
    <property type="entry name" value="Ig_E-set"/>
</dbReference>
<dbReference type="EMBL" id="CP011102">
    <property type="protein sequence ID" value="AQY50263.1"/>
    <property type="molecule type" value="Genomic_DNA"/>
</dbReference>
<dbReference type="InterPro" id="IPR032675">
    <property type="entry name" value="LRR_dom_sf"/>
</dbReference>
<evidence type="ECO:0000256" key="2">
    <source>
        <dbReference type="ARBA" id="ARBA00022614"/>
    </source>
</evidence>
<dbReference type="SUPFAM" id="SSF81296">
    <property type="entry name" value="E set domains"/>
    <property type="match status" value="1"/>
</dbReference>
<proteinExistence type="predicted"/>
<feature type="region of interest" description="Disordered" evidence="4">
    <location>
        <begin position="633"/>
        <end position="658"/>
    </location>
</feature>
<dbReference type="InterPro" id="IPR054717">
    <property type="entry name" value="InlJ_Ig-like"/>
</dbReference>
<dbReference type="SUPFAM" id="SSF52058">
    <property type="entry name" value="L domain-like"/>
    <property type="match status" value="1"/>
</dbReference>
<dbReference type="GO" id="GO:0030313">
    <property type="term" value="C:cell envelope"/>
    <property type="evidence" value="ECO:0007669"/>
    <property type="project" value="UniProtKB-SubCell"/>
</dbReference>
<dbReference type="KEGG" id="lwi:UE46_03930"/>
<dbReference type="AlphaFoldDB" id="A0A1S7FS78"/>
<dbReference type="InterPro" id="IPR050836">
    <property type="entry name" value="SDS22/Internalin_LRR"/>
</dbReference>
<reference evidence="8" key="1">
    <citation type="submission" date="2015-03" db="EMBL/GenBank/DDBJ databases">
        <authorList>
            <person name="Ferrari E."/>
            <person name="Walter M.C."/>
            <person name="Huptas C."/>
            <person name="Scherer S."/>
            <person name="Mueller-Herbst S."/>
        </authorList>
    </citation>
    <scope>NUCLEOTIDE SEQUENCE [LARGE SCALE GENOMIC DNA]</scope>
    <source>
        <strain evidence="8">LWP01</strain>
    </source>
</reference>
<sequence length="737" mass="82422">MKRMKAVRIGTILMLLSGSLLVNSSVYAQEKEPIQDVSEKIAVKATNEAKTFEEWFEDRDLSSSVAHVFGKNRTDTITQAELARVTELPVGEGFGLSGVTSFKGIEHLTNLTRLYVHYNSTLQDLTPLAKAKNLEYLELSCRALEDISPLANLPNLTTLYLEDTLVEDITPLANITTLNTLGIYETRNYRDEHGLVSDLTPLQNLSELRRLTIYRQSVKELPEGFSQLNLYSLDMSDNVIQDIGMLQGMKNLYILDLSVNQIEDVTPLRDLVNTKYLDLTSNKIKDVTPLQGLEKLSLLRIYNNKIADFSSLGKLKLDEFGADMQYVTLPTQKVVAGEDLVVPDQIRDIKGNRPEKITPDNGGSYDAEEGVIRWKGLVGEGEVFYEFSSPGMSGEVTIPYEVVKERSVRFYKNDGEQQAPIIKSVLPGERVTEIASPSRAGYEFLGWYRDIDGQLTPWGFEQDVMPDENILLQAKWQLRSFELDYDGNGADNLLPEKQSFDVSEGVRITSVTPTREGYKFIGWNTEKDGSGQDYLANDVLRLANDTILYAQWEKQNYAYHLIGNGGDLVGPTSQQVGFGELLVPPEDPIREGYTFTGWMRETGEEQVLWDFNTMTMPATEIWLVAQWKKNPPAPVNPNPVEEKPEQPTLEEPPSTNTSVIKPVKVQAVGTSQPESSIINSTTVTSFIIDDLRGEESTLKGSATEEQLPKTGDTSISSLWLILLGSSAVFLGIQRLRK</sequence>
<dbReference type="InterPro" id="IPR001611">
    <property type="entry name" value="Leu-rich_rpt"/>
</dbReference>
<dbReference type="Gene3D" id="2.60.40.4270">
    <property type="entry name" value="Listeria-Bacteroides repeat domain"/>
    <property type="match status" value="3"/>
</dbReference>
<dbReference type="InterPro" id="IPR025875">
    <property type="entry name" value="Leu-rich_rpt_4"/>
</dbReference>
<evidence type="ECO:0000259" key="6">
    <source>
        <dbReference type="Pfam" id="PF22508"/>
    </source>
</evidence>
<dbReference type="Pfam" id="PF22508">
    <property type="entry name" value="InlJ_IG"/>
    <property type="match status" value="1"/>
</dbReference>
<comment type="subcellular location">
    <subcellularLocation>
        <location evidence="1">Cell envelope</location>
    </subcellularLocation>
</comment>
<organism evidence="7 8">
    <name type="scientific">Listeria weihenstephanensis</name>
    <dbReference type="NCBI Taxonomy" id="1006155"/>
    <lineage>
        <taxon>Bacteria</taxon>
        <taxon>Bacillati</taxon>
        <taxon>Bacillota</taxon>
        <taxon>Bacilli</taxon>
        <taxon>Bacillales</taxon>
        <taxon>Listeriaceae</taxon>
        <taxon>Listeria</taxon>
    </lineage>
</organism>
<dbReference type="PROSITE" id="PS51450">
    <property type="entry name" value="LRR"/>
    <property type="match status" value="4"/>
</dbReference>
<feature type="signal peptide" evidence="5">
    <location>
        <begin position="1"/>
        <end position="28"/>
    </location>
</feature>
<dbReference type="NCBIfam" id="TIGR02543">
    <property type="entry name" value="List_Bact_rpt"/>
    <property type="match status" value="3"/>
</dbReference>
<accession>A0A1S7FS78</accession>
<dbReference type="Pfam" id="PF12799">
    <property type="entry name" value="LRR_4"/>
    <property type="match status" value="2"/>
</dbReference>
<evidence type="ECO:0000256" key="4">
    <source>
        <dbReference type="SAM" id="MobiDB-lite"/>
    </source>
</evidence>
<protein>
    <recommendedName>
        <fullName evidence="6">Internalin J immunoglobulin-like domain-containing protein</fullName>
    </recommendedName>
</protein>
<evidence type="ECO:0000256" key="3">
    <source>
        <dbReference type="ARBA" id="ARBA00022737"/>
    </source>
</evidence>
<keyword evidence="5" id="KW-0732">Signal</keyword>
<keyword evidence="8" id="KW-1185">Reference proteome</keyword>
<evidence type="ECO:0000313" key="7">
    <source>
        <dbReference type="EMBL" id="AQY50263.1"/>
    </source>
</evidence>
<evidence type="ECO:0000256" key="1">
    <source>
        <dbReference type="ARBA" id="ARBA00004196"/>
    </source>
</evidence>
<evidence type="ECO:0000256" key="5">
    <source>
        <dbReference type="SAM" id="SignalP"/>
    </source>
</evidence>
<feature type="chain" id="PRO_5010547100" description="Internalin J immunoglobulin-like domain-containing protein" evidence="5">
    <location>
        <begin position="29"/>
        <end position="737"/>
    </location>
</feature>
<dbReference type="PANTHER" id="PTHR46652:SF3">
    <property type="entry name" value="LEUCINE-RICH REPEAT-CONTAINING PROTEIN 9"/>
    <property type="match status" value="1"/>
</dbReference>
<evidence type="ECO:0000313" key="8">
    <source>
        <dbReference type="Proteomes" id="UP000223060"/>
    </source>
</evidence>
<dbReference type="Proteomes" id="UP000223060">
    <property type="component" value="Chromosome"/>
</dbReference>
<dbReference type="PANTHER" id="PTHR46652">
    <property type="entry name" value="LEUCINE-RICH REPEAT AND IQ DOMAIN-CONTAINING PROTEIN 1-RELATED"/>
    <property type="match status" value="1"/>
</dbReference>
<dbReference type="Gene3D" id="3.80.10.10">
    <property type="entry name" value="Ribonuclease Inhibitor"/>
    <property type="match status" value="1"/>
</dbReference>
<gene>
    <name evidence="7" type="ORF">UE46_03930</name>
</gene>